<feature type="transmembrane region" description="Helical" evidence="6">
    <location>
        <begin position="28"/>
        <end position="54"/>
    </location>
</feature>
<sequence>MREPARRWLGALKEAGGRWSADRSATQAAALAFYTAFSLAPTLVIVIAVAGAVLGREAAEGRLYAEIAGLMGRDGASIIQTMVSNAWRTGNSGAVALASLGAIVLGASATFSQLRMALNQVWSIREPDAPLLQDLLSLLRARLLSFGLVMGLGFLLLVLLVADAALGIVLDLLRAGGSYGALAVLRTLVALALMTLAFAVLMRELPDIRPSWHGVLRGAFVAALLFSLGKRVFGLYLARAGTADSFGAAGSLAVILMWLYFSAAVFLFGAQMAAALERGTTR</sequence>
<evidence type="ECO:0000256" key="4">
    <source>
        <dbReference type="ARBA" id="ARBA00022989"/>
    </source>
</evidence>
<dbReference type="NCBIfam" id="TIGR00765">
    <property type="entry name" value="yihY_not_rbn"/>
    <property type="match status" value="1"/>
</dbReference>
<evidence type="ECO:0000256" key="6">
    <source>
        <dbReference type="SAM" id="Phobius"/>
    </source>
</evidence>
<proteinExistence type="predicted"/>
<evidence type="ECO:0008006" key="9">
    <source>
        <dbReference type="Google" id="ProtNLM"/>
    </source>
</evidence>
<dbReference type="EMBL" id="PSNW01000012">
    <property type="protein sequence ID" value="PPE72457.1"/>
    <property type="molecule type" value="Genomic_DNA"/>
</dbReference>
<feature type="transmembrane region" description="Helical" evidence="6">
    <location>
        <begin position="92"/>
        <end position="111"/>
    </location>
</feature>
<protein>
    <recommendedName>
        <fullName evidence="9">YihY/virulence factor BrkB family protein</fullName>
    </recommendedName>
</protein>
<evidence type="ECO:0000313" key="7">
    <source>
        <dbReference type="EMBL" id="PPE72457.1"/>
    </source>
</evidence>
<feature type="transmembrane region" description="Helical" evidence="6">
    <location>
        <begin position="143"/>
        <end position="169"/>
    </location>
</feature>
<accession>A0A2S5TC75</accession>
<keyword evidence="5 6" id="KW-0472">Membrane</keyword>
<evidence type="ECO:0000256" key="3">
    <source>
        <dbReference type="ARBA" id="ARBA00022692"/>
    </source>
</evidence>
<dbReference type="GO" id="GO:0005886">
    <property type="term" value="C:plasma membrane"/>
    <property type="evidence" value="ECO:0007669"/>
    <property type="project" value="UniProtKB-SubCell"/>
</dbReference>
<feature type="transmembrane region" description="Helical" evidence="6">
    <location>
        <begin position="181"/>
        <end position="202"/>
    </location>
</feature>
<dbReference type="PIRSF" id="PIRSF035875">
    <property type="entry name" value="RNase_BN"/>
    <property type="match status" value="1"/>
</dbReference>
<evidence type="ECO:0000313" key="8">
    <source>
        <dbReference type="Proteomes" id="UP000238220"/>
    </source>
</evidence>
<gene>
    <name evidence="7" type="ORF">C3942_18100</name>
</gene>
<dbReference type="InterPro" id="IPR017039">
    <property type="entry name" value="Virul_fac_BrkB"/>
</dbReference>
<keyword evidence="8" id="KW-1185">Reference proteome</keyword>
<reference evidence="7 8" key="1">
    <citation type="submission" date="2018-02" db="EMBL/GenBank/DDBJ databases">
        <title>Genome sequencing of Solimonas sp. HR-BB.</title>
        <authorList>
            <person name="Lee Y."/>
            <person name="Jeon C.O."/>
        </authorList>
    </citation>
    <scope>NUCLEOTIDE SEQUENCE [LARGE SCALE GENOMIC DNA]</scope>
    <source>
        <strain evidence="7 8">HR-BB</strain>
    </source>
</reference>
<dbReference type="OrthoDB" id="9797028at2"/>
<dbReference type="RefSeq" id="WP_104231773.1">
    <property type="nucleotide sequence ID" value="NZ_PSNW01000012.1"/>
</dbReference>
<comment type="caution">
    <text evidence="7">The sequence shown here is derived from an EMBL/GenBank/DDBJ whole genome shotgun (WGS) entry which is preliminary data.</text>
</comment>
<name>A0A2S5TC75_9GAMM</name>
<evidence type="ECO:0000256" key="5">
    <source>
        <dbReference type="ARBA" id="ARBA00023136"/>
    </source>
</evidence>
<evidence type="ECO:0000256" key="1">
    <source>
        <dbReference type="ARBA" id="ARBA00004651"/>
    </source>
</evidence>
<keyword evidence="4 6" id="KW-1133">Transmembrane helix</keyword>
<dbReference type="Pfam" id="PF03631">
    <property type="entry name" value="Virul_fac_BrkB"/>
    <property type="match status" value="1"/>
</dbReference>
<keyword evidence="3 6" id="KW-0812">Transmembrane</keyword>
<dbReference type="Proteomes" id="UP000238220">
    <property type="component" value="Unassembled WGS sequence"/>
</dbReference>
<dbReference type="PANTHER" id="PTHR30213:SF1">
    <property type="entry name" value="INNER MEMBRANE PROTEIN YHJD"/>
    <property type="match status" value="1"/>
</dbReference>
<dbReference type="PANTHER" id="PTHR30213">
    <property type="entry name" value="INNER MEMBRANE PROTEIN YHJD"/>
    <property type="match status" value="1"/>
</dbReference>
<feature type="transmembrane region" description="Helical" evidence="6">
    <location>
        <begin position="214"/>
        <end position="233"/>
    </location>
</feature>
<keyword evidence="2" id="KW-1003">Cell membrane</keyword>
<evidence type="ECO:0000256" key="2">
    <source>
        <dbReference type="ARBA" id="ARBA00022475"/>
    </source>
</evidence>
<comment type="subcellular location">
    <subcellularLocation>
        <location evidence="1">Cell membrane</location>
        <topology evidence="1">Multi-pass membrane protein</topology>
    </subcellularLocation>
</comment>
<feature type="transmembrane region" description="Helical" evidence="6">
    <location>
        <begin position="253"/>
        <end position="276"/>
    </location>
</feature>
<organism evidence="7 8">
    <name type="scientific">Solimonas fluminis</name>
    <dbReference type="NCBI Taxonomy" id="2086571"/>
    <lineage>
        <taxon>Bacteria</taxon>
        <taxon>Pseudomonadati</taxon>
        <taxon>Pseudomonadota</taxon>
        <taxon>Gammaproteobacteria</taxon>
        <taxon>Nevskiales</taxon>
        <taxon>Nevskiaceae</taxon>
        <taxon>Solimonas</taxon>
    </lineage>
</organism>
<dbReference type="AlphaFoldDB" id="A0A2S5TC75"/>